<dbReference type="OrthoDB" id="3204157at2759"/>
<keyword evidence="2" id="KW-1185">Reference proteome</keyword>
<evidence type="ECO:0000313" key="1">
    <source>
        <dbReference type="EMBL" id="PIL26650.1"/>
    </source>
</evidence>
<evidence type="ECO:0000313" key="2">
    <source>
        <dbReference type="Proteomes" id="UP000230002"/>
    </source>
</evidence>
<accession>A0A2G8RYQ9</accession>
<proteinExistence type="predicted"/>
<sequence length="144" mass="15297">MAEDSMCPGAIPTSGSRKDGNVVVVADSTSFRIHHSVLARHSNLLADRLRSSSQAGTATTATEIRIPRATGAGVPPSASRTRQVPRSFKALLSLLCPGPSDASASTHLNLNLVRQVASARVLRLARGTQGHNYRYLHGLLPTTY</sequence>
<reference evidence="1 2" key="1">
    <citation type="journal article" date="2015" name="Sci. Rep.">
        <title>Chromosome-level genome map provides insights into diverse defense mechanisms in the medicinal fungus Ganoderma sinense.</title>
        <authorList>
            <person name="Zhu Y."/>
            <person name="Xu J."/>
            <person name="Sun C."/>
            <person name="Zhou S."/>
            <person name="Xu H."/>
            <person name="Nelson D.R."/>
            <person name="Qian J."/>
            <person name="Song J."/>
            <person name="Luo H."/>
            <person name="Xiang L."/>
            <person name="Li Y."/>
            <person name="Xu Z."/>
            <person name="Ji A."/>
            <person name="Wang L."/>
            <person name="Lu S."/>
            <person name="Hayward A."/>
            <person name="Sun W."/>
            <person name="Li X."/>
            <person name="Schwartz D.C."/>
            <person name="Wang Y."/>
            <person name="Chen S."/>
        </authorList>
    </citation>
    <scope>NUCLEOTIDE SEQUENCE [LARGE SCALE GENOMIC DNA]</scope>
    <source>
        <strain evidence="1 2">ZZ0214-1</strain>
    </source>
</reference>
<comment type="caution">
    <text evidence="1">The sequence shown here is derived from an EMBL/GenBank/DDBJ whole genome shotgun (WGS) entry which is preliminary data.</text>
</comment>
<protein>
    <recommendedName>
        <fullName evidence="3">BTB domain-containing protein</fullName>
    </recommendedName>
</protein>
<name>A0A2G8RYQ9_9APHY</name>
<evidence type="ECO:0008006" key="3">
    <source>
        <dbReference type="Google" id="ProtNLM"/>
    </source>
</evidence>
<dbReference type="Proteomes" id="UP000230002">
    <property type="component" value="Unassembled WGS sequence"/>
</dbReference>
<dbReference type="AlphaFoldDB" id="A0A2G8RYQ9"/>
<organism evidence="1 2">
    <name type="scientific">Ganoderma sinense ZZ0214-1</name>
    <dbReference type="NCBI Taxonomy" id="1077348"/>
    <lineage>
        <taxon>Eukaryota</taxon>
        <taxon>Fungi</taxon>
        <taxon>Dikarya</taxon>
        <taxon>Basidiomycota</taxon>
        <taxon>Agaricomycotina</taxon>
        <taxon>Agaricomycetes</taxon>
        <taxon>Polyporales</taxon>
        <taxon>Polyporaceae</taxon>
        <taxon>Ganoderma</taxon>
    </lineage>
</organism>
<gene>
    <name evidence="1" type="ORF">GSI_11275</name>
</gene>
<dbReference type="EMBL" id="AYKW01000042">
    <property type="protein sequence ID" value="PIL26650.1"/>
    <property type="molecule type" value="Genomic_DNA"/>
</dbReference>